<dbReference type="AlphaFoldDB" id="A0A3B0T880"/>
<reference evidence="3" key="1">
    <citation type="submission" date="2018-06" db="EMBL/GenBank/DDBJ databases">
        <authorList>
            <person name="Zhirakovskaya E."/>
        </authorList>
    </citation>
    <scope>NUCLEOTIDE SEQUENCE</scope>
</reference>
<gene>
    <name evidence="3" type="ORF">MNBD_ACTINO02-163</name>
</gene>
<sequence length="278" mass="29484">MRNDNDRIFDLLSGTLTSEEETRLRDDIAADPELAEELRLQTEALTWLEQTDTPHLSEFESAKLRAAVRAAASPAAVTSSTPERSAWSSSRLTWVFATAAVILAFVGAVSVLPRLVGSESADSVALTETTSAPAGQIAESAPTADQADSFTEMADATTTTAAASTMAPNPSATRAGDENGEFSEDGEFSMGDLTASEYLAMVGSSTKRGTLDISYATESELLQICLETLTADGLTSFQAEVSTYSGDVLFAERYDENGNIVEVVKILIDGCVEIDRAP</sequence>
<keyword evidence="2" id="KW-0472">Membrane</keyword>
<feature type="compositionally biased region" description="Low complexity" evidence="1">
    <location>
        <begin position="160"/>
        <end position="173"/>
    </location>
</feature>
<evidence type="ECO:0000256" key="1">
    <source>
        <dbReference type="SAM" id="MobiDB-lite"/>
    </source>
</evidence>
<keyword evidence="2" id="KW-1133">Transmembrane helix</keyword>
<proteinExistence type="predicted"/>
<evidence type="ECO:0000256" key="2">
    <source>
        <dbReference type="SAM" id="Phobius"/>
    </source>
</evidence>
<dbReference type="EMBL" id="UOEK01000607">
    <property type="protein sequence ID" value="VAW09547.1"/>
    <property type="molecule type" value="Genomic_DNA"/>
</dbReference>
<name>A0A3B0T880_9ZZZZ</name>
<keyword evidence="2" id="KW-0812">Transmembrane</keyword>
<protein>
    <submittedName>
        <fullName evidence="3">Uncharacterized protein</fullName>
    </submittedName>
</protein>
<feature type="region of interest" description="Disordered" evidence="1">
    <location>
        <begin position="160"/>
        <end position="187"/>
    </location>
</feature>
<accession>A0A3B0T880</accession>
<organism evidence="3">
    <name type="scientific">hydrothermal vent metagenome</name>
    <dbReference type="NCBI Taxonomy" id="652676"/>
    <lineage>
        <taxon>unclassified sequences</taxon>
        <taxon>metagenomes</taxon>
        <taxon>ecological metagenomes</taxon>
    </lineage>
</organism>
<evidence type="ECO:0000313" key="3">
    <source>
        <dbReference type="EMBL" id="VAW09547.1"/>
    </source>
</evidence>
<feature type="compositionally biased region" description="Acidic residues" evidence="1">
    <location>
        <begin position="178"/>
        <end position="187"/>
    </location>
</feature>
<feature type="transmembrane region" description="Helical" evidence="2">
    <location>
        <begin position="92"/>
        <end position="112"/>
    </location>
</feature>